<dbReference type="PANTHER" id="PTHR47685:SF1">
    <property type="entry name" value="MAGNESIUM TRANSPORT PROTEIN CORA"/>
    <property type="match status" value="1"/>
</dbReference>
<dbReference type="EMBL" id="LN681225">
    <property type="protein sequence ID" value="CEK09827.1"/>
    <property type="molecule type" value="Genomic_DNA"/>
</dbReference>
<evidence type="ECO:0000256" key="2">
    <source>
        <dbReference type="ARBA" id="ARBA00009765"/>
    </source>
</evidence>
<dbReference type="KEGG" id="lha:LHA_0740"/>
<dbReference type="GO" id="GO:0015095">
    <property type="term" value="F:magnesium ion transmembrane transporter activity"/>
    <property type="evidence" value="ECO:0007669"/>
    <property type="project" value="TreeGrafter"/>
</dbReference>
<organism evidence="14 15">
    <name type="scientific">Legionella hackeliae</name>
    <dbReference type="NCBI Taxonomy" id="449"/>
    <lineage>
        <taxon>Bacteria</taxon>
        <taxon>Pseudomonadati</taxon>
        <taxon>Pseudomonadota</taxon>
        <taxon>Gammaproteobacteria</taxon>
        <taxon>Legionellales</taxon>
        <taxon>Legionellaceae</taxon>
        <taxon>Legionella</taxon>
    </lineage>
</organism>
<dbReference type="Gene3D" id="1.20.58.340">
    <property type="entry name" value="Magnesium transport protein CorA, transmembrane region"/>
    <property type="match status" value="1"/>
</dbReference>
<comment type="catalytic activity">
    <reaction evidence="12">
        <text>Mg(2+)(in) = Mg(2+)(out)</text>
        <dbReference type="Rhea" id="RHEA:29827"/>
        <dbReference type="ChEBI" id="CHEBI:18420"/>
    </reaction>
</comment>
<evidence type="ECO:0000256" key="7">
    <source>
        <dbReference type="ARBA" id="ARBA00022692"/>
    </source>
</evidence>
<keyword evidence="9 13" id="KW-1133">Transmembrane helix</keyword>
<keyword evidence="5" id="KW-1003">Cell membrane</keyword>
<reference evidence="15" key="1">
    <citation type="submission" date="2014-09" db="EMBL/GenBank/DDBJ databases">
        <authorList>
            <person name="Gomez-Valero L."/>
        </authorList>
    </citation>
    <scope>NUCLEOTIDE SEQUENCE [LARGE SCALE GENOMIC DNA]</scope>
    <source>
        <strain evidence="15">ATCC35250</strain>
    </source>
</reference>
<dbReference type="PANTHER" id="PTHR47685">
    <property type="entry name" value="MAGNESIUM TRANSPORT PROTEIN CORA"/>
    <property type="match status" value="1"/>
</dbReference>
<evidence type="ECO:0000256" key="12">
    <source>
        <dbReference type="ARBA" id="ARBA00034269"/>
    </source>
</evidence>
<dbReference type="AlphaFoldDB" id="A0A0A8URV6"/>
<dbReference type="GO" id="GO:0015087">
    <property type="term" value="F:cobalt ion transmembrane transporter activity"/>
    <property type="evidence" value="ECO:0007669"/>
    <property type="project" value="TreeGrafter"/>
</dbReference>
<accession>A0A0A8URV6</accession>
<dbReference type="InterPro" id="IPR045861">
    <property type="entry name" value="CorA_cytoplasmic_dom"/>
</dbReference>
<proteinExistence type="inferred from homology"/>
<dbReference type="Pfam" id="PF01544">
    <property type="entry name" value="CorA"/>
    <property type="match status" value="1"/>
</dbReference>
<gene>
    <name evidence="14" type="ORF">LHA_0740</name>
</gene>
<evidence type="ECO:0000256" key="1">
    <source>
        <dbReference type="ARBA" id="ARBA00004429"/>
    </source>
</evidence>
<evidence type="ECO:0000313" key="15">
    <source>
        <dbReference type="Proteomes" id="UP000032803"/>
    </source>
</evidence>
<keyword evidence="8" id="KW-0460">Magnesium</keyword>
<dbReference type="HOGENOM" id="CLU_007127_5_0_6"/>
<dbReference type="GO" id="GO:0005886">
    <property type="term" value="C:plasma membrane"/>
    <property type="evidence" value="ECO:0007669"/>
    <property type="project" value="UniProtKB-SubCell"/>
</dbReference>
<evidence type="ECO:0000256" key="4">
    <source>
        <dbReference type="ARBA" id="ARBA00022448"/>
    </source>
</evidence>
<evidence type="ECO:0000256" key="11">
    <source>
        <dbReference type="ARBA" id="ARBA00023136"/>
    </source>
</evidence>
<evidence type="ECO:0000256" key="10">
    <source>
        <dbReference type="ARBA" id="ARBA00023065"/>
    </source>
</evidence>
<dbReference type="InterPro" id="IPR050829">
    <property type="entry name" value="CorA_MIT"/>
</dbReference>
<sequence length="325" mass="37412">MITLHSDRKKLISREVKRKNLKLIKEAIWIDLLSPTKSEEEMLEKVFGLNIPTREEMRSIELSSRLYKQNEILYMTAMMIAGSTTSEPQHEPVSFILTSEKLITVRYIEPQAFPLFLSQVNNLQLAHHNAPAILMGLLEAIVDRLADNLELVGEELDEVSKKIFGQGYLSKRARKVNYQSIVRKIGFYADLNNKVRDSLVTFSRLFRFLSQNIEFSLDKGMKLRMATITEDIDALSDYAGFIANKVSFLLDATLGFISIDQSIIIKIFSVAAVIFLPPTLIASIYGMNFKFMPELSWKWGYLFAIIMMILSGIFSYKFFKYKKWL</sequence>
<dbReference type="SUPFAM" id="SSF144083">
    <property type="entry name" value="Magnesium transport protein CorA, transmembrane region"/>
    <property type="match status" value="1"/>
</dbReference>
<dbReference type="CDD" id="cd12837">
    <property type="entry name" value="EcCorA-like_u1"/>
    <property type="match status" value="1"/>
</dbReference>
<dbReference type="InterPro" id="IPR002523">
    <property type="entry name" value="MgTranspt_CorA/ZnTranspt_ZntB"/>
</dbReference>
<keyword evidence="11 13" id="KW-0472">Membrane</keyword>
<dbReference type="PATRIC" id="fig|449.7.peg.2832"/>
<evidence type="ECO:0000256" key="5">
    <source>
        <dbReference type="ARBA" id="ARBA00022475"/>
    </source>
</evidence>
<dbReference type="FunFam" id="1.20.58.340:FF:000001">
    <property type="entry name" value="Magnesium transport protein CorA"/>
    <property type="match status" value="1"/>
</dbReference>
<protein>
    <recommendedName>
        <fullName evidence="3">Magnesium transport protein CorA</fullName>
    </recommendedName>
</protein>
<dbReference type="SUPFAM" id="SSF143865">
    <property type="entry name" value="CorA soluble domain-like"/>
    <property type="match status" value="1"/>
</dbReference>
<dbReference type="InterPro" id="IPR045863">
    <property type="entry name" value="CorA_TM1_TM2"/>
</dbReference>
<keyword evidence="10" id="KW-0406">Ion transport</keyword>
<dbReference type="RefSeq" id="WP_052673572.1">
    <property type="nucleotide sequence ID" value="NZ_LN681225.1"/>
</dbReference>
<dbReference type="Gene3D" id="3.30.460.20">
    <property type="entry name" value="CorA soluble domain-like"/>
    <property type="match status" value="1"/>
</dbReference>
<evidence type="ECO:0000256" key="3">
    <source>
        <dbReference type="ARBA" id="ARBA00019439"/>
    </source>
</evidence>
<name>A0A0A8URV6_LEGHA</name>
<keyword evidence="7 13" id="KW-0812">Transmembrane</keyword>
<comment type="subcellular location">
    <subcellularLocation>
        <location evidence="1">Cell inner membrane</location>
        <topology evidence="1">Multi-pass membrane protein</topology>
    </subcellularLocation>
</comment>
<keyword evidence="15" id="KW-1185">Reference proteome</keyword>
<dbReference type="OrthoDB" id="9803416at2"/>
<dbReference type="STRING" id="449.LHA_0740"/>
<evidence type="ECO:0000313" key="14">
    <source>
        <dbReference type="EMBL" id="CEK09827.1"/>
    </source>
</evidence>
<evidence type="ECO:0000256" key="13">
    <source>
        <dbReference type="SAM" id="Phobius"/>
    </source>
</evidence>
<evidence type="ECO:0000256" key="8">
    <source>
        <dbReference type="ARBA" id="ARBA00022842"/>
    </source>
</evidence>
<keyword evidence="4" id="KW-0813">Transport</keyword>
<dbReference type="Proteomes" id="UP000032803">
    <property type="component" value="Chromosome I"/>
</dbReference>
<comment type="similarity">
    <text evidence="2">Belongs to the CorA metal ion transporter (MIT) (TC 1.A.35) family.</text>
</comment>
<evidence type="ECO:0000256" key="9">
    <source>
        <dbReference type="ARBA" id="ARBA00022989"/>
    </source>
</evidence>
<evidence type="ECO:0000256" key="6">
    <source>
        <dbReference type="ARBA" id="ARBA00022519"/>
    </source>
</evidence>
<keyword evidence="6" id="KW-0997">Cell inner membrane</keyword>
<dbReference type="GO" id="GO:0015099">
    <property type="term" value="F:nickel cation transmembrane transporter activity"/>
    <property type="evidence" value="ECO:0007669"/>
    <property type="project" value="TreeGrafter"/>
</dbReference>
<feature type="transmembrane region" description="Helical" evidence="13">
    <location>
        <begin position="299"/>
        <end position="319"/>
    </location>
</feature>
<feature type="transmembrane region" description="Helical" evidence="13">
    <location>
        <begin position="263"/>
        <end position="287"/>
    </location>
</feature>